<dbReference type="GO" id="GO:0043565">
    <property type="term" value="F:sequence-specific DNA binding"/>
    <property type="evidence" value="ECO:0007669"/>
    <property type="project" value="InterPro"/>
</dbReference>
<feature type="domain" description="HTH araC/xylS-type" evidence="4">
    <location>
        <begin position="189"/>
        <end position="287"/>
    </location>
</feature>
<dbReference type="Pfam" id="PF02311">
    <property type="entry name" value="AraC_binding"/>
    <property type="match status" value="1"/>
</dbReference>
<keyword evidence="6" id="KW-1185">Reference proteome</keyword>
<dbReference type="InterPro" id="IPR018060">
    <property type="entry name" value="HTH_AraC"/>
</dbReference>
<evidence type="ECO:0000256" key="2">
    <source>
        <dbReference type="ARBA" id="ARBA00023125"/>
    </source>
</evidence>
<organism evidence="5 6">
    <name type="scientific">Lederbergia lenta</name>
    <name type="common">Bacillus lentus</name>
    <dbReference type="NCBI Taxonomy" id="1467"/>
    <lineage>
        <taxon>Bacteria</taxon>
        <taxon>Bacillati</taxon>
        <taxon>Bacillota</taxon>
        <taxon>Bacilli</taxon>
        <taxon>Bacillales</taxon>
        <taxon>Bacillaceae</taxon>
        <taxon>Lederbergia</taxon>
    </lineage>
</organism>
<dbReference type="GO" id="GO:0003700">
    <property type="term" value="F:DNA-binding transcription factor activity"/>
    <property type="evidence" value="ECO:0007669"/>
    <property type="project" value="InterPro"/>
</dbReference>
<keyword evidence="1" id="KW-0805">Transcription regulation</keyword>
<dbReference type="Pfam" id="PF12833">
    <property type="entry name" value="HTH_18"/>
    <property type="match status" value="1"/>
</dbReference>
<dbReference type="EMBL" id="LS483476">
    <property type="protein sequence ID" value="SQI62162.1"/>
    <property type="molecule type" value="Genomic_DNA"/>
</dbReference>
<dbReference type="Gene3D" id="2.60.120.10">
    <property type="entry name" value="Jelly Rolls"/>
    <property type="match status" value="1"/>
</dbReference>
<dbReference type="InterPro" id="IPR003313">
    <property type="entry name" value="AraC-bd"/>
</dbReference>
<evidence type="ECO:0000256" key="3">
    <source>
        <dbReference type="ARBA" id="ARBA00023163"/>
    </source>
</evidence>
<dbReference type="STRING" id="1348624.GCA_001591545_02152"/>
<dbReference type="KEGG" id="blen:NCTC4824_03630"/>
<evidence type="ECO:0000256" key="1">
    <source>
        <dbReference type="ARBA" id="ARBA00023015"/>
    </source>
</evidence>
<dbReference type="PROSITE" id="PS00041">
    <property type="entry name" value="HTH_ARAC_FAMILY_1"/>
    <property type="match status" value="1"/>
</dbReference>
<dbReference type="InterPro" id="IPR009057">
    <property type="entry name" value="Homeodomain-like_sf"/>
</dbReference>
<dbReference type="InterPro" id="IPR037923">
    <property type="entry name" value="HTH-like"/>
</dbReference>
<dbReference type="InterPro" id="IPR014710">
    <property type="entry name" value="RmlC-like_jellyroll"/>
</dbReference>
<dbReference type="Gene3D" id="1.10.10.60">
    <property type="entry name" value="Homeodomain-like"/>
    <property type="match status" value="2"/>
</dbReference>
<evidence type="ECO:0000259" key="4">
    <source>
        <dbReference type="PROSITE" id="PS01124"/>
    </source>
</evidence>
<dbReference type="PROSITE" id="PS01124">
    <property type="entry name" value="HTH_ARAC_FAMILY_2"/>
    <property type="match status" value="1"/>
</dbReference>
<sequence length="298" mass="34819">MTISSLFQQELIEDNYYAKVNAYYFKQWDAFDMAYHEHKDVEIMYVIDGSCLVKTLTESISLKKGDFILLDSHVPHRLVVGTGQLCRMLNVEFSFIHKISRFPSIKELADENSALRQFLGIKRSFITLKDPNEIYHTLKNVVLESDKKETDKEIMVQLLLSQLLIQIARLGVEDQKLNRENQQANVYVNQAIEFLHYHYDCDIKVSDVGKAVSLHPGYLHRIFKKLMDCTMMEYLATLRMEKAKMLLKDTEIPIIEIAQYVGINSSQYFSQLFKKHTKITPIEFRTLYKMDIVKLQKG</sequence>
<proteinExistence type="predicted"/>
<keyword evidence="2" id="KW-0238">DNA-binding</keyword>
<dbReference type="SUPFAM" id="SSF46689">
    <property type="entry name" value="Homeodomain-like"/>
    <property type="match status" value="2"/>
</dbReference>
<dbReference type="PANTHER" id="PTHR43280">
    <property type="entry name" value="ARAC-FAMILY TRANSCRIPTIONAL REGULATOR"/>
    <property type="match status" value="1"/>
</dbReference>
<gene>
    <name evidence="5" type="primary">melR_2</name>
    <name evidence="5" type="ORF">NCTC4824_03630</name>
</gene>
<dbReference type="AlphaFoldDB" id="A0A2X4WUL5"/>
<dbReference type="Proteomes" id="UP000249134">
    <property type="component" value="Chromosome 1"/>
</dbReference>
<dbReference type="PANTHER" id="PTHR43280:SF28">
    <property type="entry name" value="HTH-TYPE TRANSCRIPTIONAL ACTIVATOR RHAS"/>
    <property type="match status" value="1"/>
</dbReference>
<evidence type="ECO:0000313" key="6">
    <source>
        <dbReference type="Proteomes" id="UP000249134"/>
    </source>
</evidence>
<dbReference type="SUPFAM" id="SSF51215">
    <property type="entry name" value="Regulatory protein AraC"/>
    <property type="match status" value="1"/>
</dbReference>
<protein>
    <submittedName>
        <fullName evidence="5">AraC family transcriptional regulator</fullName>
    </submittedName>
</protein>
<dbReference type="RefSeq" id="WP_111703536.1">
    <property type="nucleotide sequence ID" value="NZ_CBCSGM010000003.1"/>
</dbReference>
<name>A0A2X4WUL5_LEDLE</name>
<accession>A0A2X4WUL5</accession>
<reference evidence="5 6" key="1">
    <citation type="submission" date="2018-06" db="EMBL/GenBank/DDBJ databases">
        <authorList>
            <consortium name="Pathogen Informatics"/>
            <person name="Doyle S."/>
        </authorList>
    </citation>
    <scope>NUCLEOTIDE SEQUENCE [LARGE SCALE GENOMIC DNA]</scope>
    <source>
        <strain evidence="5 6">NCTC4824</strain>
    </source>
</reference>
<evidence type="ECO:0000313" key="5">
    <source>
        <dbReference type="EMBL" id="SQI62162.1"/>
    </source>
</evidence>
<dbReference type="InterPro" id="IPR018062">
    <property type="entry name" value="HTH_AraC-typ_CS"/>
</dbReference>
<dbReference type="SMART" id="SM00342">
    <property type="entry name" value="HTH_ARAC"/>
    <property type="match status" value="1"/>
</dbReference>
<keyword evidence="3" id="KW-0804">Transcription</keyword>